<organism evidence="2">
    <name type="scientific">Sulfurisphaera javensis</name>
    <dbReference type="NCBI Taxonomy" id="2049879"/>
    <lineage>
        <taxon>Archaea</taxon>
        <taxon>Thermoproteota</taxon>
        <taxon>Thermoprotei</taxon>
        <taxon>Sulfolobales</taxon>
        <taxon>Sulfolobaceae</taxon>
        <taxon>Sulfurisphaera</taxon>
    </lineage>
</organism>
<accession>A0AAT9GQ00</accession>
<protein>
    <recommendedName>
        <fullName evidence="1">Peptide N-acetyl-beta-D-glucosaminyl asparaginase amidase A N-terminal domain-containing protein</fullName>
    </recommendedName>
</protein>
<dbReference type="KEGG" id="sjv:SJAV_07080"/>
<evidence type="ECO:0000259" key="1">
    <source>
        <dbReference type="Pfam" id="PF12222"/>
    </source>
</evidence>
<sequence length="583" mass="65847">MKVNKILSLLLVLFLISPILVNSLPTNIHIELQRPFLPLNITLPAYLDPHYYSFEAFQIKPPTNVTPIIIPVAVNATFNNTGLMPIVKRVYIPPGNYSLILMNVSISENNGPQYDRAAYIFVNGIPIFWGSTQELANSTAQVDVTLFENLLQGNVTFQLVIENFYDAKIGITGLYHMNVTLILYPGQKPQGLPNMFIPLYLSKYNYSYQILNPLMPSITQEVKIPNGTYKMMLLLYEEGGGLDEFWYANEPATRSILVYYDNLLAGVVNPYETIYTGGIDLLWWKPLTSINTLSFHSPIMIDLTPMLAYGLTANITTCVTNLITAYEITGSTAFDWDISAVLMLWVNQSNPLVSAKPLTSISRFIDSTPLFTFGYSAEYYQEDGNYLLNYSSELVFKHGTEFAWTLQEGKFVAYQTFNQIFEKAYLDENFYEIAVDKGIYNSTMVIKGNYPILLDFSAFAVPITNPHVIPYNLSYFQNGTLSLGLKYYYEYIFGNYNFTVKTIENLTTIGGFGGIIEVINSYGGAILVKLTANYANTQKNLTSWFLIDNTGYKELFSAEGLQNSTTNLTGYYKYVHINFVPIS</sequence>
<evidence type="ECO:0000313" key="2">
    <source>
        <dbReference type="EMBL" id="BFH72764.1"/>
    </source>
</evidence>
<dbReference type="GeneID" id="92353641"/>
<gene>
    <name evidence="2" type="ORF">SJAV_07080</name>
</gene>
<dbReference type="InterPro" id="IPR021102">
    <property type="entry name" value="PNGase_A"/>
</dbReference>
<feature type="domain" description="Peptide N-acetyl-beta-D-glucosaminyl asparaginase amidase A N-terminal" evidence="1">
    <location>
        <begin position="75"/>
        <end position="350"/>
    </location>
</feature>
<dbReference type="EMBL" id="AP031322">
    <property type="protein sequence ID" value="BFH72764.1"/>
    <property type="molecule type" value="Genomic_DNA"/>
</dbReference>
<dbReference type="InterPro" id="IPR056948">
    <property type="entry name" value="PNGaseA_N"/>
</dbReference>
<dbReference type="PANTHER" id="PTHR31104">
    <property type="entry name" value="PEPTIDE-N4-(N-ACETYL-BETA-GLUCOSAMINYL)ASPARAGINE AMIDASE A PROTEIN"/>
    <property type="match status" value="1"/>
</dbReference>
<dbReference type="Pfam" id="PF12222">
    <property type="entry name" value="PNGaseA"/>
    <property type="match status" value="1"/>
</dbReference>
<dbReference type="AlphaFoldDB" id="A0AAT9GQ00"/>
<name>A0AAT9GQ00_9CREN</name>
<proteinExistence type="predicted"/>
<dbReference type="RefSeq" id="WP_369610963.1">
    <property type="nucleotide sequence ID" value="NZ_AP031322.1"/>
</dbReference>
<reference evidence="2" key="1">
    <citation type="submission" date="2024-03" db="EMBL/GenBank/DDBJ databases">
        <title>Complete genome sequence of Sulfurisphaera javensis strain KD-1.</title>
        <authorList>
            <person name="Sakai H."/>
            <person name="Nur N."/>
            <person name="Suwanto A."/>
            <person name="Kurosawa N."/>
        </authorList>
    </citation>
    <scope>NUCLEOTIDE SEQUENCE</scope>
    <source>
        <strain evidence="2">KD-1</strain>
    </source>
</reference>